<dbReference type="OrthoDB" id="9774288at2"/>
<evidence type="ECO:0000256" key="1">
    <source>
        <dbReference type="ARBA" id="ARBA00004651"/>
    </source>
</evidence>
<dbReference type="SUPFAM" id="SSF103473">
    <property type="entry name" value="MFS general substrate transporter"/>
    <property type="match status" value="1"/>
</dbReference>
<comment type="subcellular location">
    <subcellularLocation>
        <location evidence="1">Cell membrane</location>
        <topology evidence="1">Multi-pass membrane protein</topology>
    </subcellularLocation>
</comment>
<feature type="transmembrane region" description="Helical" evidence="2">
    <location>
        <begin position="136"/>
        <end position="158"/>
    </location>
</feature>
<dbReference type="GO" id="GO:0022857">
    <property type="term" value="F:transmembrane transporter activity"/>
    <property type="evidence" value="ECO:0007669"/>
    <property type="project" value="InterPro"/>
</dbReference>
<dbReference type="AlphaFoldDB" id="A0A1M4ZE72"/>
<reference evidence="3 4" key="1">
    <citation type="submission" date="2016-11" db="EMBL/GenBank/DDBJ databases">
        <authorList>
            <person name="Jaros S."/>
            <person name="Januszkiewicz K."/>
            <person name="Wedrychowicz H."/>
        </authorList>
    </citation>
    <scope>NUCLEOTIDE SEQUENCE [LARGE SCALE GENOMIC DNA]</scope>
    <source>
        <strain evidence="3 4">DSM 17918</strain>
    </source>
</reference>
<dbReference type="InterPro" id="IPR011701">
    <property type="entry name" value="MFS"/>
</dbReference>
<dbReference type="Gene3D" id="1.20.1250.20">
    <property type="entry name" value="MFS general substrate transporter like domains"/>
    <property type="match status" value="2"/>
</dbReference>
<keyword evidence="2" id="KW-1133">Transmembrane helix</keyword>
<dbReference type="Proteomes" id="UP000184088">
    <property type="component" value="Unassembled WGS sequence"/>
</dbReference>
<feature type="transmembrane region" description="Helical" evidence="2">
    <location>
        <begin position="236"/>
        <end position="255"/>
    </location>
</feature>
<feature type="transmembrane region" description="Helical" evidence="2">
    <location>
        <begin position="293"/>
        <end position="314"/>
    </location>
</feature>
<dbReference type="PANTHER" id="PTHR23518:SF2">
    <property type="entry name" value="MAJOR FACILITATOR SUPERFAMILY TRANSPORTER"/>
    <property type="match status" value="1"/>
</dbReference>
<evidence type="ECO:0000313" key="4">
    <source>
        <dbReference type="Proteomes" id="UP000184088"/>
    </source>
</evidence>
<dbReference type="Pfam" id="PF07690">
    <property type="entry name" value="MFS_1"/>
    <property type="match status" value="1"/>
</dbReference>
<sequence length="394" mass="43565">MSRKERDFILFLLAGAFLGFASGISDSTLNNYLNEVFKISALQRGWIEFPRELPGLLVVFIAGFLFFLGDVRIAVVANLVGALGLFGIGLFAHSFNVLLIWLVLYSTGLHLYMPVSSSIGMNLSTEEDMGKRLGTLNSINTLGNVLGCIAVLLGFGIFKISYNLGFIIAGFAFVTAAVLTIRMHSEKPKLQKAKFVFRKQYSLFYWLNILFGARKQVFITFAPWVLIKVFNQKVEVFAVLGIVGALIGIFFKPLVGRLIDIIGEKYILMGEAFILIFISLGYAYLGKFRAESFALYMAFACYIVDQMLMAVGMARSTYIKKTIIDPEDLTATLSTGVSLDHMVSMSIPTLGGLIWTLYGYKYVFLGAAFIALLNLISTSFINVKRVNVSENVAG</sequence>
<evidence type="ECO:0000313" key="3">
    <source>
        <dbReference type="EMBL" id="SHF15896.1"/>
    </source>
</evidence>
<feature type="transmembrane region" description="Helical" evidence="2">
    <location>
        <begin position="362"/>
        <end position="381"/>
    </location>
</feature>
<dbReference type="EMBL" id="FQVH01000013">
    <property type="protein sequence ID" value="SHF15896.1"/>
    <property type="molecule type" value="Genomic_DNA"/>
</dbReference>
<evidence type="ECO:0000256" key="2">
    <source>
        <dbReference type="SAM" id="Phobius"/>
    </source>
</evidence>
<dbReference type="RefSeq" id="WP_143156634.1">
    <property type="nucleotide sequence ID" value="NZ_FQVH01000013.1"/>
</dbReference>
<feature type="transmembrane region" description="Helical" evidence="2">
    <location>
        <begin position="164"/>
        <end position="182"/>
    </location>
</feature>
<name>A0A1M4ZE72_9THEO</name>
<dbReference type="GO" id="GO:0005886">
    <property type="term" value="C:plasma membrane"/>
    <property type="evidence" value="ECO:0007669"/>
    <property type="project" value="UniProtKB-SubCell"/>
</dbReference>
<gene>
    <name evidence="3" type="ORF">SAMN02746089_01398</name>
</gene>
<organism evidence="3 4">
    <name type="scientific">Caldanaerobius fijiensis DSM 17918</name>
    <dbReference type="NCBI Taxonomy" id="1121256"/>
    <lineage>
        <taxon>Bacteria</taxon>
        <taxon>Bacillati</taxon>
        <taxon>Bacillota</taxon>
        <taxon>Clostridia</taxon>
        <taxon>Thermoanaerobacterales</taxon>
        <taxon>Thermoanaerobacteraceae</taxon>
        <taxon>Caldanaerobius</taxon>
    </lineage>
</organism>
<feature type="transmembrane region" description="Helical" evidence="2">
    <location>
        <begin position="49"/>
        <end position="68"/>
    </location>
</feature>
<keyword evidence="2" id="KW-0812">Transmembrane</keyword>
<keyword evidence="2" id="KW-0472">Membrane</keyword>
<dbReference type="STRING" id="1121256.SAMN02746089_01398"/>
<feature type="transmembrane region" description="Helical" evidence="2">
    <location>
        <begin position="203"/>
        <end position="224"/>
    </location>
</feature>
<dbReference type="InterPro" id="IPR036259">
    <property type="entry name" value="MFS_trans_sf"/>
</dbReference>
<dbReference type="PANTHER" id="PTHR23518">
    <property type="entry name" value="C-METHYLTRANSFERASE"/>
    <property type="match status" value="1"/>
</dbReference>
<protein>
    <submittedName>
        <fullName evidence="3">Predicted arabinose efflux permease, MFS family</fullName>
    </submittedName>
</protein>
<keyword evidence="4" id="KW-1185">Reference proteome</keyword>
<proteinExistence type="predicted"/>
<feature type="transmembrane region" description="Helical" evidence="2">
    <location>
        <begin position="267"/>
        <end position="287"/>
    </location>
</feature>
<accession>A0A1M4ZE72</accession>